<feature type="compositionally biased region" description="Basic and acidic residues" evidence="7">
    <location>
        <begin position="74"/>
        <end position="85"/>
    </location>
</feature>
<feature type="region of interest" description="Disordered" evidence="7">
    <location>
        <begin position="367"/>
        <end position="419"/>
    </location>
</feature>
<accession>A0A388M5C0</accession>
<evidence type="ECO:0000313" key="9">
    <source>
        <dbReference type="EMBL" id="GBG89736.1"/>
    </source>
</evidence>
<feature type="compositionally biased region" description="Polar residues" evidence="7">
    <location>
        <begin position="408"/>
        <end position="419"/>
    </location>
</feature>
<organism evidence="9 10">
    <name type="scientific">Chara braunii</name>
    <name type="common">Braun's stonewort</name>
    <dbReference type="NCBI Taxonomy" id="69332"/>
    <lineage>
        <taxon>Eukaryota</taxon>
        <taxon>Viridiplantae</taxon>
        <taxon>Streptophyta</taxon>
        <taxon>Charophyceae</taxon>
        <taxon>Charales</taxon>
        <taxon>Characeae</taxon>
        <taxon>Chara</taxon>
    </lineage>
</organism>
<dbReference type="Gene3D" id="3.90.1750.10">
    <property type="entry name" value="Hect, E3 ligase catalytic domains"/>
    <property type="match status" value="1"/>
</dbReference>
<evidence type="ECO:0000256" key="2">
    <source>
        <dbReference type="ARBA" id="ARBA00004906"/>
    </source>
</evidence>
<dbReference type="EC" id="2.3.2.26" evidence="3"/>
<name>A0A388M5C0_CHABU</name>
<dbReference type="InterPro" id="IPR050409">
    <property type="entry name" value="E3_ubiq-protein_ligase"/>
</dbReference>
<protein>
    <recommendedName>
        <fullName evidence="3">HECT-type E3 ubiquitin transferase</fullName>
        <ecNumber evidence="3">2.3.2.26</ecNumber>
    </recommendedName>
</protein>
<feature type="compositionally biased region" description="Acidic residues" evidence="7">
    <location>
        <begin position="368"/>
        <end position="379"/>
    </location>
</feature>
<evidence type="ECO:0000256" key="4">
    <source>
        <dbReference type="ARBA" id="ARBA00022679"/>
    </source>
</evidence>
<comment type="caution">
    <text evidence="6">Lacks conserved residue(s) required for the propagation of feature annotation.</text>
</comment>
<evidence type="ECO:0000256" key="3">
    <source>
        <dbReference type="ARBA" id="ARBA00012485"/>
    </source>
</evidence>
<feature type="compositionally biased region" description="Polar residues" evidence="7">
    <location>
        <begin position="87"/>
        <end position="96"/>
    </location>
</feature>
<dbReference type="PROSITE" id="PS50237">
    <property type="entry name" value="HECT"/>
    <property type="match status" value="1"/>
</dbReference>
<comment type="caution">
    <text evidence="9">The sequence shown here is derived from an EMBL/GenBank/DDBJ whole genome shotgun (WGS) entry which is preliminary data.</text>
</comment>
<comment type="pathway">
    <text evidence="2">Protein modification; protein ubiquitination.</text>
</comment>
<dbReference type="GO" id="GO:0016567">
    <property type="term" value="P:protein ubiquitination"/>
    <property type="evidence" value="ECO:0007669"/>
    <property type="project" value="TreeGrafter"/>
</dbReference>
<dbReference type="EMBL" id="BFEA01000758">
    <property type="protein sequence ID" value="GBG89736.1"/>
    <property type="molecule type" value="Genomic_DNA"/>
</dbReference>
<keyword evidence="5 6" id="KW-0833">Ubl conjugation pathway</keyword>
<dbReference type="GO" id="GO:0061630">
    <property type="term" value="F:ubiquitin protein ligase activity"/>
    <property type="evidence" value="ECO:0007669"/>
    <property type="project" value="UniProtKB-EC"/>
</dbReference>
<feature type="compositionally biased region" description="Basic and acidic residues" evidence="7">
    <location>
        <begin position="118"/>
        <end position="132"/>
    </location>
</feature>
<dbReference type="Gramene" id="GBG89736">
    <property type="protein sequence ID" value="GBG89736"/>
    <property type="gene ID" value="CBR_g49588"/>
</dbReference>
<feature type="compositionally biased region" description="Basic residues" evidence="7">
    <location>
        <begin position="146"/>
        <end position="157"/>
    </location>
</feature>
<evidence type="ECO:0000256" key="7">
    <source>
        <dbReference type="SAM" id="MobiDB-lite"/>
    </source>
</evidence>
<proteinExistence type="predicted"/>
<feature type="domain" description="HECT" evidence="8">
    <location>
        <begin position="520"/>
        <end position="561"/>
    </location>
</feature>
<dbReference type="SUPFAM" id="SSF56204">
    <property type="entry name" value="Hect, E3 ligase catalytic domain"/>
    <property type="match status" value="1"/>
</dbReference>
<dbReference type="InterPro" id="IPR000569">
    <property type="entry name" value="HECT_dom"/>
</dbReference>
<feature type="region of interest" description="Disordered" evidence="7">
    <location>
        <begin position="74"/>
        <end position="96"/>
    </location>
</feature>
<sequence length="667" mass="74556">MSETGAEGEGMDMDLTGGQADKESEGKDTALDAASTEEEDGSMQSWTWLRDYVEWAKREREHAFDIRVAFLKHAERSQAKGKRDASAGSNSSSNQYEILKKVKTEEFSEYEAFRYAEKKRARERGTEDKDKTIPTTEDNFEDLRPKARKLAKNKKRKETNNDQTEAEEKSERDLLEKEVEQRASMVSESAKAARRTLRNIRPLIAARYVSNAREWQIATDIAFKIPHFVEGENVVKVLKEHVTLESLPGLFETVALESDLIDSSAQEETGSVKCGKGKMTRNSPRAFSPLIAKMLESTTLRTRMIWKPWRTVAEVPYSILAGIGVLAELMATTVAQIVKSGQLEGDEDLDARAVALDCDRFYRSDASDCSEWEGDDEGEIVGRDTDLGKQENGQIDPESSDKAGDSAFSPSKDNGLGSQTISERADLLAEFRKWRHYLARGERDGFVSFCQTPFLLMPEAKCRILQVEAEIEKQTHQQHALAEFLLAGDNHYVDPFLVLTVDRDRLVARTLGQLQQIATVPRNLKKPLKVIFDGEEGVDEGGVMKEFFQLLIRDLFNVSFGGGRRKLDESGDLRGVHADTISRDNVAKALHARGGKSAFAKLSVELLLAEDGKDLLDALKVGLEAGTEDKDVVEVDHDTDFKEIVEDVVHGGVLEGCWGICEAERRH</sequence>
<dbReference type="GO" id="GO:0005737">
    <property type="term" value="C:cytoplasm"/>
    <property type="evidence" value="ECO:0007669"/>
    <property type="project" value="TreeGrafter"/>
</dbReference>
<evidence type="ECO:0000256" key="5">
    <source>
        <dbReference type="ARBA" id="ARBA00022786"/>
    </source>
</evidence>
<reference evidence="9 10" key="1">
    <citation type="journal article" date="2018" name="Cell">
        <title>The Chara Genome: Secondary Complexity and Implications for Plant Terrestrialization.</title>
        <authorList>
            <person name="Nishiyama T."/>
            <person name="Sakayama H."/>
            <person name="Vries J.D."/>
            <person name="Buschmann H."/>
            <person name="Saint-Marcoux D."/>
            <person name="Ullrich K.K."/>
            <person name="Haas F.B."/>
            <person name="Vanderstraeten L."/>
            <person name="Becker D."/>
            <person name="Lang D."/>
            <person name="Vosolsobe S."/>
            <person name="Rombauts S."/>
            <person name="Wilhelmsson P.K.I."/>
            <person name="Janitza P."/>
            <person name="Kern R."/>
            <person name="Heyl A."/>
            <person name="Rumpler F."/>
            <person name="Villalobos L.I.A.C."/>
            <person name="Clay J.M."/>
            <person name="Skokan R."/>
            <person name="Toyoda A."/>
            <person name="Suzuki Y."/>
            <person name="Kagoshima H."/>
            <person name="Schijlen E."/>
            <person name="Tajeshwar N."/>
            <person name="Catarino B."/>
            <person name="Hetherington A.J."/>
            <person name="Saltykova A."/>
            <person name="Bonnot C."/>
            <person name="Breuninger H."/>
            <person name="Symeonidi A."/>
            <person name="Radhakrishnan G.V."/>
            <person name="Van Nieuwerburgh F."/>
            <person name="Deforce D."/>
            <person name="Chang C."/>
            <person name="Karol K.G."/>
            <person name="Hedrich R."/>
            <person name="Ulvskov P."/>
            <person name="Glockner G."/>
            <person name="Delwiche C.F."/>
            <person name="Petrasek J."/>
            <person name="Van de Peer Y."/>
            <person name="Friml J."/>
            <person name="Beilby M."/>
            <person name="Dolan L."/>
            <person name="Kohara Y."/>
            <person name="Sugano S."/>
            <person name="Fujiyama A."/>
            <person name="Delaux P.-M."/>
            <person name="Quint M."/>
            <person name="TheiBen G."/>
            <person name="Hagemann M."/>
            <person name="Harholt J."/>
            <person name="Dunand C."/>
            <person name="Zachgo S."/>
            <person name="Langdale J."/>
            <person name="Maumus F."/>
            <person name="Straeten D.V.D."/>
            <person name="Gould S.B."/>
            <person name="Rensing S.A."/>
        </authorList>
    </citation>
    <scope>NUCLEOTIDE SEQUENCE [LARGE SCALE GENOMIC DNA]</scope>
    <source>
        <strain evidence="9 10">S276</strain>
    </source>
</reference>
<evidence type="ECO:0000313" key="10">
    <source>
        <dbReference type="Proteomes" id="UP000265515"/>
    </source>
</evidence>
<feature type="compositionally biased region" description="Basic and acidic residues" evidence="7">
    <location>
        <begin position="166"/>
        <end position="175"/>
    </location>
</feature>
<feature type="compositionally biased region" description="Basic and acidic residues" evidence="7">
    <location>
        <begin position="20"/>
        <end position="30"/>
    </location>
</feature>
<dbReference type="InterPro" id="IPR035983">
    <property type="entry name" value="Hect_E3_ubiquitin_ligase"/>
</dbReference>
<keyword evidence="4" id="KW-0808">Transferase</keyword>
<dbReference type="GO" id="GO:0006511">
    <property type="term" value="P:ubiquitin-dependent protein catabolic process"/>
    <property type="evidence" value="ECO:0007669"/>
    <property type="project" value="TreeGrafter"/>
</dbReference>
<feature type="compositionally biased region" description="Basic and acidic residues" evidence="7">
    <location>
        <begin position="380"/>
        <end position="389"/>
    </location>
</feature>
<dbReference type="OrthoDB" id="8068875at2759"/>
<dbReference type="PANTHER" id="PTHR11254">
    <property type="entry name" value="HECT DOMAIN UBIQUITIN-PROTEIN LIGASE"/>
    <property type="match status" value="1"/>
</dbReference>
<comment type="catalytic activity">
    <reaction evidence="1">
        <text>S-ubiquitinyl-[E2 ubiquitin-conjugating enzyme]-L-cysteine + [acceptor protein]-L-lysine = [E2 ubiquitin-conjugating enzyme]-L-cysteine + N(6)-ubiquitinyl-[acceptor protein]-L-lysine.</text>
        <dbReference type="EC" id="2.3.2.26"/>
    </reaction>
</comment>
<gene>
    <name evidence="9" type="ORF">CBR_g49588</name>
</gene>
<evidence type="ECO:0000256" key="6">
    <source>
        <dbReference type="PROSITE-ProRule" id="PRU00104"/>
    </source>
</evidence>
<evidence type="ECO:0000256" key="1">
    <source>
        <dbReference type="ARBA" id="ARBA00000885"/>
    </source>
</evidence>
<keyword evidence="10" id="KW-1185">Reference proteome</keyword>
<feature type="region of interest" description="Disordered" evidence="7">
    <location>
        <begin position="1"/>
        <end position="43"/>
    </location>
</feature>
<feature type="region of interest" description="Disordered" evidence="7">
    <location>
        <begin position="118"/>
        <end position="175"/>
    </location>
</feature>
<dbReference type="AlphaFoldDB" id="A0A388M5C0"/>
<dbReference type="PANTHER" id="PTHR11254:SF444">
    <property type="entry name" value="HECT DOMAIN CONTAINING UBIQUITIN LIGASE"/>
    <property type="match status" value="1"/>
</dbReference>
<dbReference type="Proteomes" id="UP000265515">
    <property type="component" value="Unassembled WGS sequence"/>
</dbReference>
<evidence type="ECO:0000259" key="8">
    <source>
        <dbReference type="PROSITE" id="PS50237"/>
    </source>
</evidence>